<comment type="caution">
    <text evidence="2">The sequence shown here is derived from an EMBL/GenBank/DDBJ whole genome shotgun (WGS) entry which is preliminary data.</text>
</comment>
<sequence>MKTWLFPSTSLFNSYFSKGCAFFSKKYIFQLRGHHDRLFLFILYHLKGWPEIKIIFSKWFPMAIKSLSTAGLICAYQIQRRSFEFNFCLLPFLPNISESSHWSSMIWKISGRPPCLVIDTVCIGPRAMEDQQLSFMIKIPLLRFHDRHDLWVMEELEEDFFSSPFPLAIQIVSAMCGHRGRQVEDWPPLINDLFDLIKLLSSLTCNLGTDWGKGFLDLVLQMRRRIQLDFIHIFNTLVVNGGEEVEKSFEMIFISVGMVSDFASRNNLIEKSLLNVQIFLSKKIFPMNFIISDCDFSELLFISYSLSFGNKIKNQNQKHIILIFEWCGQAFSDTEKIQAEIELGYIKATSMEVPHFFFLVYCSSSVVDGSSRVVGIIVSNLQELIGLYTQETVTCQTLGSALNQMLLQKHTLTDQISSTFTHVDMRHSTTESLTFLKSNANFYAKELPKFTQPFSLVTPFPASTTTTPSINSSHSWLSLKHTPSTEKNLDQLPENFLHSHCAVCIVTVHQSLVETLLEHGWSNNRSFLGLSACQLGRDTEKIKAEIELGYIKATSMELIFILFFMFFFSTLSIFSIFFILWHRFFNLNHQQIMHPNPVSVHFLMKYANLGAQHIVSARILHVLSLIVNALILPKLYRQNSLYLTLLKITNRLTTLATSNEKEKRKDENYFLFLILVWGIGWFCVFSWGMQYESGVVPSKPPPKKKKQKTNGNHIYFHSWKFFFLYIFKMIILSAKPDTQQTKYHFPMLQFLLTILFSSHHLIQSNTHLLHLPPCHGVCPPSISDTLLVGSNINLFLLQG</sequence>
<feature type="transmembrane region" description="Helical" evidence="1">
    <location>
        <begin position="714"/>
        <end position="731"/>
    </location>
</feature>
<dbReference type="EMBL" id="LAVV01009502">
    <property type="protein sequence ID" value="KNZ50482.1"/>
    <property type="molecule type" value="Genomic_DNA"/>
</dbReference>
<evidence type="ECO:0000313" key="2">
    <source>
        <dbReference type="EMBL" id="KNZ50482.1"/>
    </source>
</evidence>
<dbReference type="VEuPathDB" id="FungiDB:VP01_43g2"/>
<evidence type="ECO:0000256" key="1">
    <source>
        <dbReference type="SAM" id="Phobius"/>
    </source>
</evidence>
<evidence type="ECO:0000313" key="3">
    <source>
        <dbReference type="Proteomes" id="UP000037035"/>
    </source>
</evidence>
<feature type="transmembrane region" description="Helical" evidence="1">
    <location>
        <begin position="669"/>
        <end position="689"/>
    </location>
</feature>
<reference evidence="2 3" key="1">
    <citation type="submission" date="2015-08" db="EMBL/GenBank/DDBJ databases">
        <title>Next Generation Sequencing and Analysis of the Genome of Puccinia sorghi L Schw, the Causal Agent of Maize Common Rust.</title>
        <authorList>
            <person name="Rochi L."/>
            <person name="Burguener G."/>
            <person name="Darino M."/>
            <person name="Turjanski A."/>
            <person name="Kreff E."/>
            <person name="Dieguez M.J."/>
            <person name="Sacco F."/>
        </authorList>
    </citation>
    <scope>NUCLEOTIDE SEQUENCE [LARGE SCALE GENOMIC DNA]</scope>
    <source>
        <strain evidence="2 3">RO10H11247</strain>
    </source>
</reference>
<keyword evidence="1" id="KW-1133">Transmembrane helix</keyword>
<gene>
    <name evidence="2" type="ORF">VP01_43g2</name>
</gene>
<keyword evidence="1" id="KW-0472">Membrane</keyword>
<feature type="transmembrane region" description="Helical" evidence="1">
    <location>
        <begin position="558"/>
        <end position="581"/>
    </location>
</feature>
<protein>
    <submittedName>
        <fullName evidence="2">Uncharacterized protein</fullName>
    </submittedName>
</protein>
<proteinExistence type="predicted"/>
<keyword evidence="1" id="KW-0812">Transmembrane</keyword>
<name>A0A0L6UQH7_9BASI</name>
<organism evidence="2 3">
    <name type="scientific">Puccinia sorghi</name>
    <dbReference type="NCBI Taxonomy" id="27349"/>
    <lineage>
        <taxon>Eukaryota</taxon>
        <taxon>Fungi</taxon>
        <taxon>Dikarya</taxon>
        <taxon>Basidiomycota</taxon>
        <taxon>Pucciniomycotina</taxon>
        <taxon>Pucciniomycetes</taxon>
        <taxon>Pucciniales</taxon>
        <taxon>Pucciniaceae</taxon>
        <taxon>Puccinia</taxon>
    </lineage>
</organism>
<keyword evidence="3" id="KW-1185">Reference proteome</keyword>
<dbReference type="AlphaFoldDB" id="A0A0L6UQH7"/>
<dbReference type="Proteomes" id="UP000037035">
    <property type="component" value="Unassembled WGS sequence"/>
</dbReference>
<accession>A0A0L6UQH7</accession>